<keyword evidence="1" id="KW-1133">Transmembrane helix</keyword>
<name>A0A1A9UUM5_GLOAU</name>
<reference evidence="2" key="1">
    <citation type="submission" date="2020-05" db="UniProtKB">
        <authorList>
            <consortium name="EnsemblMetazoa"/>
        </authorList>
    </citation>
    <scope>IDENTIFICATION</scope>
    <source>
        <strain evidence="2">TTRI</strain>
    </source>
</reference>
<evidence type="ECO:0000313" key="2">
    <source>
        <dbReference type="EnsemblMetazoa" id="GAUT015984-PA"/>
    </source>
</evidence>
<organism evidence="2 3">
    <name type="scientific">Glossina austeni</name>
    <name type="common">Savannah tsetse fly</name>
    <dbReference type="NCBI Taxonomy" id="7395"/>
    <lineage>
        <taxon>Eukaryota</taxon>
        <taxon>Metazoa</taxon>
        <taxon>Ecdysozoa</taxon>
        <taxon>Arthropoda</taxon>
        <taxon>Hexapoda</taxon>
        <taxon>Insecta</taxon>
        <taxon>Pterygota</taxon>
        <taxon>Neoptera</taxon>
        <taxon>Endopterygota</taxon>
        <taxon>Diptera</taxon>
        <taxon>Brachycera</taxon>
        <taxon>Muscomorpha</taxon>
        <taxon>Hippoboscoidea</taxon>
        <taxon>Glossinidae</taxon>
        <taxon>Glossina</taxon>
    </lineage>
</organism>
<dbReference type="EnsemblMetazoa" id="GAUT015984-RA">
    <property type="protein sequence ID" value="GAUT015984-PA"/>
    <property type="gene ID" value="GAUT015984"/>
</dbReference>
<dbReference type="VEuPathDB" id="VectorBase:GAUT015984"/>
<keyword evidence="1" id="KW-0812">Transmembrane</keyword>
<sequence length="131" mass="14765">MNASASQQQQHPRFIIYEAELVAPTGTLSFARLLLNKPTFPDHDKEQAVTNTSATTTPKFLSCTCGKIVKTLSVGSRAEYFRTHNEFFLLWILFSFAAMNQHRIVASIIFYLKEKKEKKKPKSGAQGNVVL</sequence>
<dbReference type="AlphaFoldDB" id="A0A1A9UUM5"/>
<accession>A0A1A9UUM5</accession>
<protein>
    <submittedName>
        <fullName evidence="2">Uncharacterized protein</fullName>
    </submittedName>
</protein>
<feature type="transmembrane region" description="Helical" evidence="1">
    <location>
        <begin position="88"/>
        <end position="112"/>
    </location>
</feature>
<proteinExistence type="predicted"/>
<dbReference type="Proteomes" id="UP000078200">
    <property type="component" value="Unassembled WGS sequence"/>
</dbReference>
<keyword evidence="1" id="KW-0472">Membrane</keyword>
<keyword evidence="3" id="KW-1185">Reference proteome</keyword>
<evidence type="ECO:0000313" key="3">
    <source>
        <dbReference type="Proteomes" id="UP000078200"/>
    </source>
</evidence>
<evidence type="ECO:0000256" key="1">
    <source>
        <dbReference type="SAM" id="Phobius"/>
    </source>
</evidence>